<evidence type="ECO:0000256" key="1">
    <source>
        <dbReference type="SAM" id="SignalP"/>
    </source>
</evidence>
<accession>A0ABS7C3D7</accession>
<protein>
    <submittedName>
        <fullName evidence="3">Copper amine oxidase</fullName>
    </submittedName>
</protein>
<dbReference type="EMBL" id="JAHZIK010000326">
    <property type="protein sequence ID" value="MBW7455236.1"/>
    <property type="molecule type" value="Genomic_DNA"/>
</dbReference>
<dbReference type="SUPFAM" id="SSF55383">
    <property type="entry name" value="Copper amine oxidase, domain N"/>
    <property type="match status" value="1"/>
</dbReference>
<dbReference type="Gene3D" id="3.30.457.10">
    <property type="entry name" value="Copper amine oxidase-like, N-terminal domain"/>
    <property type="match status" value="1"/>
</dbReference>
<gene>
    <name evidence="3" type="ORF">K0U00_14515</name>
</gene>
<name>A0ABS7C3D7_9BACL</name>
<dbReference type="InterPro" id="IPR036582">
    <property type="entry name" value="Mao_N_sf"/>
</dbReference>
<dbReference type="Gene3D" id="2.130.10.30">
    <property type="entry name" value="Regulator of chromosome condensation 1/beta-lactamase-inhibitor protein II"/>
    <property type="match status" value="3"/>
</dbReference>
<evidence type="ECO:0000313" key="3">
    <source>
        <dbReference type="EMBL" id="MBW7455236.1"/>
    </source>
</evidence>
<dbReference type="PANTHER" id="PTHR45982">
    <property type="entry name" value="REGULATOR OF CHROMOSOME CONDENSATION"/>
    <property type="match status" value="1"/>
</dbReference>
<organism evidence="3 4">
    <name type="scientific">Paenibacillus sepulcri</name>
    <dbReference type="NCBI Taxonomy" id="359917"/>
    <lineage>
        <taxon>Bacteria</taxon>
        <taxon>Bacillati</taxon>
        <taxon>Bacillota</taxon>
        <taxon>Bacilli</taxon>
        <taxon>Bacillales</taxon>
        <taxon>Paenibacillaceae</taxon>
        <taxon>Paenibacillus</taxon>
    </lineage>
</organism>
<dbReference type="PANTHER" id="PTHR45982:SF1">
    <property type="entry name" value="REGULATOR OF CHROMOSOME CONDENSATION"/>
    <property type="match status" value="1"/>
</dbReference>
<comment type="caution">
    <text evidence="3">The sequence shown here is derived from an EMBL/GenBank/DDBJ whole genome shotgun (WGS) entry which is preliminary data.</text>
</comment>
<dbReference type="Pfam" id="PF07833">
    <property type="entry name" value="Cu_amine_oxidN1"/>
    <property type="match status" value="1"/>
</dbReference>
<dbReference type="InterPro" id="IPR009091">
    <property type="entry name" value="RCC1/BLIP-II"/>
</dbReference>
<feature type="domain" description="Copper amine oxidase-like N-terminal" evidence="2">
    <location>
        <begin position="385"/>
        <end position="490"/>
    </location>
</feature>
<feature type="signal peptide" evidence="1">
    <location>
        <begin position="1"/>
        <end position="23"/>
    </location>
</feature>
<proteinExistence type="predicted"/>
<dbReference type="Proteomes" id="UP001519887">
    <property type="component" value="Unassembled WGS sequence"/>
</dbReference>
<evidence type="ECO:0000313" key="4">
    <source>
        <dbReference type="Proteomes" id="UP001519887"/>
    </source>
</evidence>
<evidence type="ECO:0000259" key="2">
    <source>
        <dbReference type="Pfam" id="PF07833"/>
    </source>
</evidence>
<sequence length="493" mass="54296">MKKWLIRFSMILCLVLLPFNALAGAAASNVEDFDASSLIKSDGTLWVWGNQLSVPAQIPGITDVQRVFSDQFIMKKDGSIWHWERNFATSGIQVSPVEALKNLTHVYSNGSESLAIDADGKTYLIPKVQGKLQLEEIAALPDIEDVADVNFYYEIQDQRWIPTWVFLKRDGTVWRSSDSLKSFEAIQSLSDIVQIAQNIAVKKDGTVWSWPSKFSEDQLPAGPLSAVQMTALTHIKQIVTNGSTDSYAAFAVIDDKGSVWFWGATTTGMSDGTTSHQSPVPLQLTSIKDARSVFFVEQSLIVFTGDGSIYETSVHREAMPANPDFTLLASDVSQVKAGDRHVILQKSNGGLWGWGVNKNGELGSGDYEFMHSTPVQMQKPVSIQLNGESVTMTSGVIIRNGQAFIPLRSLFEKLGAKVTWDVYKKIATVSRAAVQISVDFNGDTKLNNVAVKLENEPFILSGASYLPLRFISESLGAKVEWVQAQDKITITMK</sequence>
<keyword evidence="4" id="KW-1185">Reference proteome</keyword>
<reference evidence="3 4" key="1">
    <citation type="submission" date="2021-07" db="EMBL/GenBank/DDBJ databases">
        <title>Paenibacillus radiodurans sp. nov., isolated from the southeastern edge of Tengger Desert.</title>
        <authorList>
            <person name="Zhang G."/>
        </authorList>
    </citation>
    <scope>NUCLEOTIDE SEQUENCE [LARGE SCALE GENOMIC DNA]</scope>
    <source>
        <strain evidence="3 4">CCM 7311</strain>
    </source>
</reference>
<dbReference type="InterPro" id="IPR012854">
    <property type="entry name" value="Cu_amine_oxidase-like_N"/>
</dbReference>
<feature type="chain" id="PRO_5045089790" evidence="1">
    <location>
        <begin position="24"/>
        <end position="493"/>
    </location>
</feature>
<keyword evidence="1" id="KW-0732">Signal</keyword>
<dbReference type="InterPro" id="IPR051553">
    <property type="entry name" value="Ran_GTPase-activating"/>
</dbReference>
<dbReference type="SUPFAM" id="SSF50985">
    <property type="entry name" value="RCC1/BLIP-II"/>
    <property type="match status" value="1"/>
</dbReference>
<dbReference type="RefSeq" id="WP_210044083.1">
    <property type="nucleotide sequence ID" value="NZ_JBHLVU010000009.1"/>
</dbReference>